<keyword evidence="11" id="KW-0969">Cilium</keyword>
<organism evidence="11 12">
    <name type="scientific">Mahella australiensis (strain DSM 15567 / CIP 107919 / 50-1 BON)</name>
    <dbReference type="NCBI Taxonomy" id="697281"/>
    <lineage>
        <taxon>Bacteria</taxon>
        <taxon>Bacillati</taxon>
        <taxon>Bacillota</taxon>
        <taxon>Clostridia</taxon>
        <taxon>Thermoanaerobacterales</taxon>
        <taxon>Thermoanaerobacterales Family IV. Incertae Sedis</taxon>
        <taxon>Mahella</taxon>
    </lineage>
</organism>
<evidence type="ECO:0000256" key="7">
    <source>
        <dbReference type="ARBA" id="ARBA00023136"/>
    </source>
</evidence>
<evidence type="ECO:0000313" key="12">
    <source>
        <dbReference type="Proteomes" id="UP000008457"/>
    </source>
</evidence>
<dbReference type="GO" id="GO:0006605">
    <property type="term" value="P:protein targeting"/>
    <property type="evidence" value="ECO:0007669"/>
    <property type="project" value="UniProtKB-UniRule"/>
</dbReference>
<keyword evidence="4 10" id="KW-1003">Cell membrane</keyword>
<dbReference type="PANTHER" id="PTHR30065:SF1">
    <property type="entry name" value="SURFACE PRESENTATION OF ANTIGENS PROTEIN SPAR"/>
    <property type="match status" value="1"/>
</dbReference>
<evidence type="ECO:0000256" key="4">
    <source>
        <dbReference type="ARBA" id="ARBA00022475"/>
    </source>
</evidence>
<feature type="transmembrane region" description="Helical" evidence="10">
    <location>
        <begin position="6"/>
        <end position="26"/>
    </location>
</feature>
<evidence type="ECO:0000256" key="10">
    <source>
        <dbReference type="RuleBase" id="RU362071"/>
    </source>
</evidence>
<proteinExistence type="inferred from homology"/>
<reference evidence="12" key="1">
    <citation type="submission" date="2010-11" db="EMBL/GenBank/DDBJ databases">
        <title>The complete genome of Mahella australiensis DSM 15567.</title>
        <authorList>
            <consortium name="US DOE Joint Genome Institute (JGI-PGF)"/>
            <person name="Lucas S."/>
            <person name="Copeland A."/>
            <person name="Lapidus A."/>
            <person name="Bruce D."/>
            <person name="Goodwin L."/>
            <person name="Pitluck S."/>
            <person name="Kyrpides N."/>
            <person name="Mavromatis K."/>
            <person name="Pagani I."/>
            <person name="Ivanova N."/>
            <person name="Teshima H."/>
            <person name="Brettin T."/>
            <person name="Detter J.C."/>
            <person name="Han C."/>
            <person name="Tapia R."/>
            <person name="Land M."/>
            <person name="Hauser L."/>
            <person name="Markowitz V."/>
            <person name="Cheng J.-F."/>
            <person name="Hugenholtz P."/>
            <person name="Woyke T."/>
            <person name="Wu D."/>
            <person name="Spring S."/>
            <person name="Pukall R."/>
            <person name="Steenblock K."/>
            <person name="Schneider S."/>
            <person name="Klenk H.-P."/>
            <person name="Eisen J.A."/>
        </authorList>
    </citation>
    <scope>NUCLEOTIDE SEQUENCE [LARGE SCALE GENOMIC DNA]</scope>
    <source>
        <strain evidence="12">DSM 15567 / CIP 107919 / 50-1 BON</strain>
    </source>
</reference>
<dbReference type="AlphaFoldDB" id="F4A1V4"/>
<dbReference type="GO" id="GO:0009425">
    <property type="term" value="C:bacterial-type flagellum basal body"/>
    <property type="evidence" value="ECO:0007669"/>
    <property type="project" value="UniProtKB-SubCell"/>
</dbReference>
<dbReference type="OrthoDB" id="9807748at2"/>
<keyword evidence="12" id="KW-1185">Reference proteome</keyword>
<dbReference type="InterPro" id="IPR002010">
    <property type="entry name" value="T3SS_IM_R"/>
</dbReference>
<feature type="transmembrane region" description="Helical" evidence="10">
    <location>
        <begin position="167"/>
        <end position="200"/>
    </location>
</feature>
<evidence type="ECO:0000313" key="11">
    <source>
        <dbReference type="EMBL" id="AEE96070.1"/>
    </source>
</evidence>
<protein>
    <recommendedName>
        <fullName evidence="3 9">Flagellar biosynthetic protein FliR</fullName>
    </recommendedName>
</protein>
<evidence type="ECO:0000256" key="2">
    <source>
        <dbReference type="ARBA" id="ARBA00009772"/>
    </source>
</evidence>
<sequence>MISMDILNYIPTFLLVFMRMTGLFVLSPVFGRRNVPAYLKIGMSFMMAMVLLNTIPLQSIDIVNNIWLYVWILFKEMLIGLAMGYITTLAFSAILIAGQIMDFQIGFGMVNAFDPVNEVAVPIVGNLINMMALLLFFGMNGHHVLISLLFDSYTVLPIGDFSIKPDILWYILEIFVQTFVWAIKLAIPLMAVLLLTEVMLGVLSRALPQMNVFVMGMPIRLMIGLIMLLLVLPVYINLMEPLFADMFDDISGFMQRMVR</sequence>
<keyword evidence="11" id="KW-0282">Flagellum</keyword>
<dbReference type="PRINTS" id="PR00953">
    <property type="entry name" value="TYPE3IMRPROT"/>
</dbReference>
<keyword evidence="6 10" id="KW-1133">Transmembrane helix</keyword>
<dbReference type="Proteomes" id="UP000008457">
    <property type="component" value="Chromosome"/>
</dbReference>
<comment type="similarity">
    <text evidence="2 10">Belongs to the FliR/MopE/SpaR family.</text>
</comment>
<comment type="subcellular location">
    <subcellularLocation>
        <location evidence="10">Cell membrane</location>
        <topology evidence="10">Multi-pass membrane protein</topology>
    </subcellularLocation>
    <subcellularLocation>
        <location evidence="10">Bacterial flagellum basal body</location>
    </subcellularLocation>
</comment>
<evidence type="ECO:0000256" key="8">
    <source>
        <dbReference type="ARBA" id="ARBA00023143"/>
    </source>
</evidence>
<keyword evidence="5 10" id="KW-0812">Transmembrane</keyword>
<reference evidence="11 12" key="2">
    <citation type="journal article" date="2011" name="Stand. Genomic Sci.">
        <title>Complete genome sequence of Mahella australiensis type strain (50-1 BON).</title>
        <authorList>
            <person name="Sikorski J."/>
            <person name="Teshima H."/>
            <person name="Nolan M."/>
            <person name="Lucas S."/>
            <person name="Hammon N."/>
            <person name="Deshpande S."/>
            <person name="Cheng J.F."/>
            <person name="Pitluck S."/>
            <person name="Liolios K."/>
            <person name="Pagani I."/>
            <person name="Ivanova N."/>
            <person name="Huntemann M."/>
            <person name="Mavromatis K."/>
            <person name="Ovchinikova G."/>
            <person name="Pati A."/>
            <person name="Tapia R."/>
            <person name="Han C."/>
            <person name="Goodwin L."/>
            <person name="Chen A."/>
            <person name="Palaniappan K."/>
            <person name="Land M."/>
            <person name="Hauser L."/>
            <person name="Ngatchou-Djao O.D."/>
            <person name="Rohde M."/>
            <person name="Pukall R."/>
            <person name="Spring S."/>
            <person name="Abt B."/>
            <person name="Goker M."/>
            <person name="Detter J.C."/>
            <person name="Woyke T."/>
            <person name="Bristow J."/>
            <person name="Markowitz V."/>
            <person name="Hugenholtz P."/>
            <person name="Eisen J.A."/>
            <person name="Kyrpides N.C."/>
            <person name="Klenk H.P."/>
            <person name="Lapidus A."/>
        </authorList>
    </citation>
    <scope>NUCLEOTIDE SEQUENCE [LARGE SCALE GENOMIC DNA]</scope>
    <source>
        <strain evidence="12">DSM 15567 / CIP 107919 / 50-1 BON</strain>
    </source>
</reference>
<evidence type="ECO:0000256" key="3">
    <source>
        <dbReference type="ARBA" id="ARBA00021717"/>
    </source>
</evidence>
<dbReference type="GO" id="GO:0005886">
    <property type="term" value="C:plasma membrane"/>
    <property type="evidence" value="ECO:0007669"/>
    <property type="project" value="UniProtKB-SubCell"/>
</dbReference>
<gene>
    <name evidence="11" type="ordered locus">Mahau_0872</name>
</gene>
<dbReference type="InterPro" id="IPR006303">
    <property type="entry name" value="FliR"/>
</dbReference>
<dbReference type="GO" id="GO:0044780">
    <property type="term" value="P:bacterial-type flagellum assembly"/>
    <property type="evidence" value="ECO:0007669"/>
    <property type="project" value="UniProtKB-UniRule"/>
</dbReference>
<keyword evidence="11" id="KW-0966">Cell projection</keyword>
<dbReference type="EMBL" id="CP002360">
    <property type="protein sequence ID" value="AEE96070.1"/>
    <property type="molecule type" value="Genomic_DNA"/>
</dbReference>
<dbReference type="eggNOG" id="COG1684">
    <property type="taxonomic scope" value="Bacteria"/>
</dbReference>
<dbReference type="STRING" id="697281.Mahau_0872"/>
<dbReference type="NCBIfam" id="TIGR01400">
    <property type="entry name" value="fliR"/>
    <property type="match status" value="1"/>
</dbReference>
<keyword evidence="8 10" id="KW-0975">Bacterial flagellum</keyword>
<dbReference type="KEGG" id="mas:Mahau_0872"/>
<comment type="function">
    <text evidence="1 10">Role in flagellar biosynthesis.</text>
</comment>
<evidence type="ECO:0000256" key="1">
    <source>
        <dbReference type="ARBA" id="ARBA00002578"/>
    </source>
</evidence>
<dbReference type="HOGENOM" id="CLU_063626_4_0_9"/>
<evidence type="ECO:0000256" key="9">
    <source>
        <dbReference type="NCBIfam" id="TIGR01400"/>
    </source>
</evidence>
<feature type="transmembrane region" description="Helical" evidence="10">
    <location>
        <begin position="119"/>
        <end position="139"/>
    </location>
</feature>
<keyword evidence="7 10" id="KW-0472">Membrane</keyword>
<accession>F4A1V4</accession>
<evidence type="ECO:0000256" key="5">
    <source>
        <dbReference type="ARBA" id="ARBA00022692"/>
    </source>
</evidence>
<dbReference type="PANTHER" id="PTHR30065">
    <property type="entry name" value="FLAGELLAR BIOSYNTHETIC PROTEIN FLIR"/>
    <property type="match status" value="1"/>
</dbReference>
<name>F4A1V4_MAHA5</name>
<feature type="transmembrane region" description="Helical" evidence="10">
    <location>
        <begin position="212"/>
        <end position="236"/>
    </location>
</feature>
<feature type="transmembrane region" description="Helical" evidence="10">
    <location>
        <begin position="77"/>
        <end position="98"/>
    </location>
</feature>
<dbReference type="Pfam" id="PF01311">
    <property type="entry name" value="Bac_export_1"/>
    <property type="match status" value="1"/>
</dbReference>
<evidence type="ECO:0000256" key="6">
    <source>
        <dbReference type="ARBA" id="ARBA00022989"/>
    </source>
</evidence>